<reference evidence="1 2" key="1">
    <citation type="submission" date="2018-12" db="EMBL/GenBank/DDBJ databases">
        <authorList>
            <person name="Yu L."/>
        </authorList>
    </citation>
    <scope>NUCLEOTIDE SEQUENCE [LARGE SCALE GENOMIC DNA]</scope>
    <source>
        <strain evidence="1 2">11S</strain>
    </source>
</reference>
<dbReference type="RefSeq" id="WP_126485400.1">
    <property type="nucleotide sequence ID" value="NZ_RXNS01000014.1"/>
</dbReference>
<organism evidence="1 2">
    <name type="scientific">Halomonas nitroreducens</name>
    <dbReference type="NCBI Taxonomy" id="447425"/>
    <lineage>
        <taxon>Bacteria</taxon>
        <taxon>Pseudomonadati</taxon>
        <taxon>Pseudomonadota</taxon>
        <taxon>Gammaproteobacteria</taxon>
        <taxon>Oceanospirillales</taxon>
        <taxon>Halomonadaceae</taxon>
        <taxon>Halomonas</taxon>
    </lineage>
</organism>
<sequence length="73" mass="8395">MTQTVTAAYDSELKAQNAFDELVSDGFPREALFLDRQARELKVIIGDSGQREVEEVLNRHEPAKLWSRPYDNE</sequence>
<keyword evidence="2" id="KW-1185">Reference proteome</keyword>
<dbReference type="AlphaFoldDB" id="A0A431V0V7"/>
<proteinExistence type="predicted"/>
<accession>A0A431V0V7</accession>
<evidence type="ECO:0008006" key="3">
    <source>
        <dbReference type="Google" id="ProtNLM"/>
    </source>
</evidence>
<evidence type="ECO:0000313" key="2">
    <source>
        <dbReference type="Proteomes" id="UP000267400"/>
    </source>
</evidence>
<gene>
    <name evidence="1" type="ORF">EKG36_14720</name>
</gene>
<dbReference type="OrthoDB" id="7871407at2"/>
<dbReference type="EMBL" id="RXNS01000014">
    <property type="protein sequence ID" value="RTR01111.1"/>
    <property type="molecule type" value="Genomic_DNA"/>
</dbReference>
<comment type="caution">
    <text evidence="1">The sequence shown here is derived from an EMBL/GenBank/DDBJ whole genome shotgun (WGS) entry which is preliminary data.</text>
</comment>
<protein>
    <recommendedName>
        <fullName evidence="3">DUF2007 domain-containing protein</fullName>
    </recommendedName>
</protein>
<evidence type="ECO:0000313" key="1">
    <source>
        <dbReference type="EMBL" id="RTR01111.1"/>
    </source>
</evidence>
<dbReference type="Proteomes" id="UP000267400">
    <property type="component" value="Unassembled WGS sequence"/>
</dbReference>
<name>A0A431V0V7_9GAMM</name>